<protein>
    <submittedName>
        <fullName evidence="3">Uncharacterized protein</fullName>
    </submittedName>
</protein>
<feature type="region of interest" description="Disordered" evidence="1">
    <location>
        <begin position="47"/>
        <end position="68"/>
    </location>
</feature>
<keyword evidence="2" id="KW-1133">Transmembrane helix</keyword>
<feature type="non-terminal residue" evidence="3">
    <location>
        <position position="1"/>
    </location>
</feature>
<dbReference type="Gene3D" id="1.20.58.390">
    <property type="entry name" value="Neurotransmitter-gated ion-channel transmembrane domain"/>
    <property type="match status" value="1"/>
</dbReference>
<dbReference type="SUPFAM" id="SSF90112">
    <property type="entry name" value="Neurotransmitter-gated ion-channel transmembrane pore"/>
    <property type="match status" value="1"/>
</dbReference>
<feature type="transmembrane region" description="Helical" evidence="2">
    <location>
        <begin position="118"/>
        <end position="137"/>
    </location>
</feature>
<organism evidence="3 4">
    <name type="scientific">Xenoophorus captivus</name>
    <dbReference type="NCBI Taxonomy" id="1517983"/>
    <lineage>
        <taxon>Eukaryota</taxon>
        <taxon>Metazoa</taxon>
        <taxon>Chordata</taxon>
        <taxon>Craniata</taxon>
        <taxon>Vertebrata</taxon>
        <taxon>Euteleostomi</taxon>
        <taxon>Actinopterygii</taxon>
        <taxon>Neopterygii</taxon>
        <taxon>Teleostei</taxon>
        <taxon>Neoteleostei</taxon>
        <taxon>Acanthomorphata</taxon>
        <taxon>Ovalentaria</taxon>
        <taxon>Atherinomorphae</taxon>
        <taxon>Cyprinodontiformes</taxon>
        <taxon>Goodeidae</taxon>
        <taxon>Xenoophorus</taxon>
    </lineage>
</organism>
<feature type="compositionally biased region" description="Polar residues" evidence="1">
    <location>
        <begin position="47"/>
        <end position="57"/>
    </location>
</feature>
<accession>A0ABV0RT92</accession>
<keyword evidence="2" id="KW-0472">Membrane</keyword>
<dbReference type="EMBL" id="JAHRIN010058856">
    <property type="protein sequence ID" value="MEQ2211265.1"/>
    <property type="molecule type" value="Genomic_DNA"/>
</dbReference>
<dbReference type="Proteomes" id="UP001434883">
    <property type="component" value="Unassembled WGS sequence"/>
</dbReference>
<evidence type="ECO:0000256" key="1">
    <source>
        <dbReference type="SAM" id="MobiDB-lite"/>
    </source>
</evidence>
<gene>
    <name evidence="3" type="ORF">XENOCAPTIV_019082</name>
</gene>
<proteinExistence type="predicted"/>
<sequence length="138" mass="15087">KCLVLYLGDICPLHSARGSLLGVFLDQPELLREFAESNGSGLVPVVSSNQPNQSVEVGSTAEGPTEEPVVSDIRNHAASTEKVRSQGCGLSSVKDASRRAAAVFIVKNPHNIDRHARTVFPTAFLFVNILYWLYYLFL</sequence>
<reference evidence="3 4" key="1">
    <citation type="submission" date="2021-06" db="EMBL/GenBank/DDBJ databases">
        <authorList>
            <person name="Palmer J.M."/>
        </authorList>
    </citation>
    <scope>NUCLEOTIDE SEQUENCE [LARGE SCALE GENOMIC DNA]</scope>
    <source>
        <strain evidence="3 4">XC_2019</strain>
        <tissue evidence="3">Muscle</tissue>
    </source>
</reference>
<name>A0ABV0RT92_9TELE</name>
<comment type="caution">
    <text evidence="3">The sequence shown here is derived from an EMBL/GenBank/DDBJ whole genome shotgun (WGS) entry which is preliminary data.</text>
</comment>
<evidence type="ECO:0000256" key="2">
    <source>
        <dbReference type="SAM" id="Phobius"/>
    </source>
</evidence>
<dbReference type="InterPro" id="IPR038050">
    <property type="entry name" value="Neuro_actylchol_rec"/>
</dbReference>
<keyword evidence="4" id="KW-1185">Reference proteome</keyword>
<evidence type="ECO:0000313" key="3">
    <source>
        <dbReference type="EMBL" id="MEQ2211265.1"/>
    </source>
</evidence>
<dbReference type="InterPro" id="IPR036719">
    <property type="entry name" value="Neuro-gated_channel_TM_sf"/>
</dbReference>
<evidence type="ECO:0000313" key="4">
    <source>
        <dbReference type="Proteomes" id="UP001434883"/>
    </source>
</evidence>
<keyword evidence="2" id="KW-0812">Transmembrane</keyword>